<dbReference type="Gene3D" id="2.60.40.1890">
    <property type="entry name" value="PCu(A)C copper chaperone"/>
    <property type="match status" value="1"/>
</dbReference>
<feature type="chain" id="PRO_5037090780" description="DUF461 domain-containing protein" evidence="2">
    <location>
        <begin position="26"/>
        <end position="225"/>
    </location>
</feature>
<evidence type="ECO:0000256" key="2">
    <source>
        <dbReference type="SAM" id="SignalP"/>
    </source>
</evidence>
<dbReference type="AlphaFoldDB" id="A0A919FPX0"/>
<gene>
    <name evidence="3" type="ORF">GCM10018781_29990</name>
</gene>
<evidence type="ECO:0000313" key="4">
    <source>
        <dbReference type="Proteomes" id="UP000617734"/>
    </source>
</evidence>
<evidence type="ECO:0000256" key="1">
    <source>
        <dbReference type="SAM" id="MobiDB-lite"/>
    </source>
</evidence>
<keyword evidence="2" id="KW-0732">Signal</keyword>
<keyword evidence="4" id="KW-1185">Reference proteome</keyword>
<feature type="compositionally biased region" description="Low complexity" evidence="1">
    <location>
        <begin position="178"/>
        <end position="225"/>
    </location>
</feature>
<protein>
    <recommendedName>
        <fullName evidence="5">DUF461 domain-containing protein</fullName>
    </recommendedName>
</protein>
<dbReference type="Proteomes" id="UP000617734">
    <property type="component" value="Unassembled WGS sequence"/>
</dbReference>
<dbReference type="GeneID" id="95353441"/>
<dbReference type="InterPro" id="IPR036182">
    <property type="entry name" value="PCuAC_sf"/>
</dbReference>
<comment type="caution">
    <text evidence="3">The sequence shown here is derived from an EMBL/GenBank/DDBJ whole genome shotgun (WGS) entry which is preliminary data.</text>
</comment>
<evidence type="ECO:0008006" key="5">
    <source>
        <dbReference type="Google" id="ProtNLM"/>
    </source>
</evidence>
<reference evidence="3" key="2">
    <citation type="submission" date="2020-09" db="EMBL/GenBank/DDBJ databases">
        <authorList>
            <person name="Sun Q."/>
            <person name="Ohkuma M."/>
        </authorList>
    </citation>
    <scope>NUCLEOTIDE SEQUENCE</scope>
    <source>
        <strain evidence="3">JCM 4646</strain>
    </source>
</reference>
<feature type="signal peptide" evidence="2">
    <location>
        <begin position="1"/>
        <end position="25"/>
    </location>
</feature>
<reference evidence="3" key="1">
    <citation type="journal article" date="2014" name="Int. J. Syst. Evol. Microbiol.">
        <title>Complete genome sequence of Corynebacterium casei LMG S-19264T (=DSM 44701T), isolated from a smear-ripened cheese.</title>
        <authorList>
            <consortium name="US DOE Joint Genome Institute (JGI-PGF)"/>
            <person name="Walter F."/>
            <person name="Albersmeier A."/>
            <person name="Kalinowski J."/>
            <person name="Ruckert C."/>
        </authorList>
    </citation>
    <scope>NUCLEOTIDE SEQUENCE</scope>
    <source>
        <strain evidence="3">JCM 4646</strain>
    </source>
</reference>
<name>A0A919FPX0_9ACTN</name>
<organism evidence="3 4">
    <name type="scientific">Kitasatospora indigofera</name>
    <dbReference type="NCBI Taxonomy" id="67307"/>
    <lineage>
        <taxon>Bacteria</taxon>
        <taxon>Bacillati</taxon>
        <taxon>Actinomycetota</taxon>
        <taxon>Actinomycetes</taxon>
        <taxon>Kitasatosporales</taxon>
        <taxon>Streptomycetaceae</taxon>
        <taxon>Kitasatospora</taxon>
    </lineage>
</organism>
<evidence type="ECO:0000313" key="3">
    <source>
        <dbReference type="EMBL" id="GHH70295.1"/>
    </source>
</evidence>
<proteinExistence type="predicted"/>
<dbReference type="EMBL" id="BNBO01000013">
    <property type="protein sequence ID" value="GHH70295.1"/>
    <property type="molecule type" value="Genomic_DNA"/>
</dbReference>
<dbReference type="PROSITE" id="PS51257">
    <property type="entry name" value="PROKAR_LIPOPROTEIN"/>
    <property type="match status" value="1"/>
</dbReference>
<sequence length="225" mass="21744">MSRSLRRGSLAAIAAIAIASLSACAAGNNAETLEVKPDNTSVTLGTDLRLNNIVVVTGDETSGEHTGPANVTVNISNTGAEPARLESISVEGGGTATLTDPSGAPLKELIIKPGDAVLLGGPGQPTARLASATLQVGGFVPTTFAFEKAGQVQAEAAVYANFGYYKGFGPTPTPSAPASPAAGTASPAAAPSPTAGATATAGAKPTGPAASGSPTASGSPIAAAH</sequence>
<feature type="region of interest" description="Disordered" evidence="1">
    <location>
        <begin position="174"/>
        <end position="225"/>
    </location>
</feature>
<dbReference type="RefSeq" id="WP_190211313.1">
    <property type="nucleotide sequence ID" value="NZ_BNBO01000013.1"/>
</dbReference>
<dbReference type="SUPFAM" id="SSF110087">
    <property type="entry name" value="DR1885-like metal-binding protein"/>
    <property type="match status" value="1"/>
</dbReference>
<accession>A0A919FPX0</accession>